<organism evidence="1 2">
    <name type="scientific">Porites evermanni</name>
    <dbReference type="NCBI Taxonomy" id="104178"/>
    <lineage>
        <taxon>Eukaryota</taxon>
        <taxon>Metazoa</taxon>
        <taxon>Cnidaria</taxon>
        <taxon>Anthozoa</taxon>
        <taxon>Hexacorallia</taxon>
        <taxon>Scleractinia</taxon>
        <taxon>Fungiina</taxon>
        <taxon>Poritidae</taxon>
        <taxon>Porites</taxon>
    </lineage>
</organism>
<gene>
    <name evidence="1" type="ORF">PEVE_00007190</name>
</gene>
<dbReference type="EMBL" id="CALNXI010001478">
    <property type="protein sequence ID" value="CAH3170262.1"/>
    <property type="molecule type" value="Genomic_DNA"/>
</dbReference>
<sequence>MFSAQARPPNTEETKKSLFTATNNVKTAALNQLKEANPKGRFWLKLDATDLKEEMMESAFDIWNGDVDLGNGQLQLLRSEYDTRVNLATLISTTENRNRLEIELLKLEDSLGEDIPFLDEGLKLAVEDYRKKIDNRTTPEENLKNANWNVVEFQTLLQKAQLLNGSYEEKLIPRSHQRLNMFK</sequence>
<name>A0ABN8QUE6_9CNID</name>
<evidence type="ECO:0000313" key="1">
    <source>
        <dbReference type="EMBL" id="CAH3170262.1"/>
    </source>
</evidence>
<proteinExistence type="predicted"/>
<comment type="caution">
    <text evidence="1">The sequence shown here is derived from an EMBL/GenBank/DDBJ whole genome shotgun (WGS) entry which is preliminary data.</text>
</comment>
<accession>A0ABN8QUE6</accession>
<dbReference type="Proteomes" id="UP001159427">
    <property type="component" value="Unassembled WGS sequence"/>
</dbReference>
<evidence type="ECO:0000313" key="2">
    <source>
        <dbReference type="Proteomes" id="UP001159427"/>
    </source>
</evidence>
<protein>
    <submittedName>
        <fullName evidence="1">Uncharacterized protein</fullName>
    </submittedName>
</protein>
<reference evidence="1 2" key="1">
    <citation type="submission" date="2022-05" db="EMBL/GenBank/DDBJ databases">
        <authorList>
            <consortium name="Genoscope - CEA"/>
            <person name="William W."/>
        </authorList>
    </citation>
    <scope>NUCLEOTIDE SEQUENCE [LARGE SCALE GENOMIC DNA]</scope>
</reference>
<keyword evidence="2" id="KW-1185">Reference proteome</keyword>